<feature type="binding site" evidence="9 11">
    <location>
        <position position="130"/>
    </location>
    <ligand>
        <name>substrate</name>
    </ligand>
</feature>
<dbReference type="UniPathway" id="UPA00251">
    <property type="reaction ID" value="UER00316"/>
</dbReference>
<dbReference type="PANTHER" id="PTHR43013">
    <property type="entry name" value="GLUTAMYL-TRNA REDUCTASE"/>
    <property type="match status" value="1"/>
</dbReference>
<evidence type="ECO:0000256" key="4">
    <source>
        <dbReference type="ARBA" id="ARBA00022857"/>
    </source>
</evidence>
<dbReference type="Pfam" id="PF05201">
    <property type="entry name" value="GlutR_N"/>
    <property type="match status" value="1"/>
</dbReference>
<dbReference type="GO" id="GO:0019353">
    <property type="term" value="P:protoporphyrinogen IX biosynthetic process from glutamate"/>
    <property type="evidence" value="ECO:0007669"/>
    <property type="project" value="TreeGrafter"/>
</dbReference>
<dbReference type="InterPro" id="IPR000343">
    <property type="entry name" value="4pyrrol_synth_GluRdtase"/>
</dbReference>
<evidence type="ECO:0000256" key="7">
    <source>
        <dbReference type="ARBA" id="ARBA00047464"/>
    </source>
</evidence>
<dbReference type="AlphaFoldDB" id="A0A2Z4AIZ0"/>
<dbReference type="Proteomes" id="UP000247465">
    <property type="component" value="Chromosome"/>
</dbReference>
<feature type="binding site" evidence="9 12">
    <location>
        <begin position="199"/>
        <end position="204"/>
    </location>
    <ligand>
        <name>NADP(+)</name>
        <dbReference type="ChEBI" id="CHEBI:58349"/>
    </ligand>
</feature>
<dbReference type="Pfam" id="PF01488">
    <property type="entry name" value="Shikimate_DH"/>
    <property type="match status" value="1"/>
</dbReference>
<evidence type="ECO:0000313" key="17">
    <source>
        <dbReference type="Proteomes" id="UP000247465"/>
    </source>
</evidence>
<protein>
    <recommendedName>
        <fullName evidence="8 9">Glutamyl-tRNA reductase</fullName>
        <shortName evidence="9">GluTR</shortName>
        <ecNumber evidence="3 9">1.2.1.70</ecNumber>
    </recommendedName>
</protein>
<evidence type="ECO:0000256" key="1">
    <source>
        <dbReference type="ARBA" id="ARBA00005059"/>
    </source>
</evidence>
<evidence type="ECO:0000256" key="9">
    <source>
        <dbReference type="HAMAP-Rule" id="MF_00087"/>
    </source>
</evidence>
<feature type="binding site" evidence="9 11">
    <location>
        <position position="119"/>
    </location>
    <ligand>
        <name>substrate</name>
    </ligand>
</feature>
<dbReference type="KEGG" id="mtar:DF168_01593"/>
<evidence type="ECO:0000256" key="12">
    <source>
        <dbReference type="PIRSR" id="PIRSR000445-3"/>
    </source>
</evidence>
<comment type="pathway">
    <text evidence="1 9">Porphyrin-containing compound metabolism; protoporphyrin-IX biosynthesis; 5-aminolevulinate from L-glutamyl-tRNA(Glu): step 1/2.</text>
</comment>
<dbReference type="PIRSF" id="PIRSF000445">
    <property type="entry name" value="4pyrrol_synth_GluRdtase"/>
    <property type="match status" value="1"/>
</dbReference>
<evidence type="ECO:0000313" key="16">
    <source>
        <dbReference type="EMBL" id="AWT60384.1"/>
    </source>
</evidence>
<evidence type="ECO:0000256" key="3">
    <source>
        <dbReference type="ARBA" id="ARBA00012970"/>
    </source>
</evidence>
<dbReference type="HAMAP" id="MF_00087">
    <property type="entry name" value="Glu_tRNA_reductase"/>
    <property type="match status" value="1"/>
</dbReference>
<dbReference type="SUPFAM" id="SSF69742">
    <property type="entry name" value="Glutamyl tRNA-reductase catalytic, N-terminal domain"/>
    <property type="match status" value="1"/>
</dbReference>
<sequence length="351" mass="39095">MTGASMSKKGSLNIYLCGSNHRSATLEIREKFSITGDRIKTFYDQLKNIGSLQENLFLNTCNRVELYSISPNPSASDLMEDLMSDFYSFDRQEFSHHNFKKKGAQAVRHLFEVSAGLDSQLIGETEIFGQVKESYQYAKKLSTVGPLLHRVVQKSFQASKWVRTHTSIGRGHVSIGNVAVDLASRIFGPIRTTNILLIGTGKVGRLTAKALRSHGASAVTVTGRTKKKAEDLAQEINGQSLPFSRLNSSLHEFDIIISSASVRKSLLGKRELAQAIRERPLKPLFLIDLGVPRNFEAETGTIENVYLYNLDDLTEIANQNLRARMIEVERCKKVLDERADSLSRSLGICLS</sequence>
<keyword evidence="4 9" id="KW-0521">NADP</keyword>
<evidence type="ECO:0000256" key="11">
    <source>
        <dbReference type="PIRSR" id="PIRSR000445-2"/>
    </source>
</evidence>
<accession>A0A2Z4AIZ0</accession>
<feature type="active site" description="Nucleophile" evidence="9 10">
    <location>
        <position position="61"/>
    </location>
</feature>
<dbReference type="InterPro" id="IPR015895">
    <property type="entry name" value="4pyrrol_synth_GluRdtase_N"/>
</dbReference>
<dbReference type="InterPro" id="IPR006151">
    <property type="entry name" value="Shikm_DH/Glu-tRNA_Rdtase"/>
</dbReference>
<keyword evidence="6 9" id="KW-0627">Porphyrin biosynthesis</keyword>
<evidence type="ECO:0000256" key="5">
    <source>
        <dbReference type="ARBA" id="ARBA00023002"/>
    </source>
</evidence>
<evidence type="ECO:0000259" key="15">
    <source>
        <dbReference type="Pfam" id="PF05201"/>
    </source>
</evidence>
<dbReference type="GO" id="GO:0050661">
    <property type="term" value="F:NADP binding"/>
    <property type="evidence" value="ECO:0007669"/>
    <property type="project" value="InterPro"/>
</dbReference>
<dbReference type="SUPFAM" id="SSF51735">
    <property type="entry name" value="NAD(P)-binding Rossmann-fold domains"/>
    <property type="match status" value="1"/>
</dbReference>
<feature type="domain" description="Quinate/shikimate 5-dehydrogenase/glutamyl-tRNA reductase" evidence="14">
    <location>
        <begin position="181"/>
        <end position="316"/>
    </location>
</feature>
<proteinExistence type="inferred from homology"/>
<dbReference type="PANTHER" id="PTHR43013:SF1">
    <property type="entry name" value="GLUTAMYL-TRNA REDUCTASE"/>
    <property type="match status" value="1"/>
</dbReference>
<evidence type="ECO:0000256" key="13">
    <source>
        <dbReference type="PIRSR" id="PIRSR000445-4"/>
    </source>
</evidence>
<feature type="binding site" evidence="9 11">
    <location>
        <begin position="60"/>
        <end position="63"/>
    </location>
    <ligand>
        <name>substrate</name>
    </ligand>
</feature>
<dbReference type="EMBL" id="CP029803">
    <property type="protein sequence ID" value="AWT60384.1"/>
    <property type="molecule type" value="Genomic_DNA"/>
</dbReference>
<evidence type="ECO:0000256" key="6">
    <source>
        <dbReference type="ARBA" id="ARBA00023244"/>
    </source>
</evidence>
<evidence type="ECO:0000256" key="2">
    <source>
        <dbReference type="ARBA" id="ARBA00005916"/>
    </source>
</evidence>
<evidence type="ECO:0000256" key="8">
    <source>
        <dbReference type="ARBA" id="ARBA00068659"/>
    </source>
</evidence>
<feature type="binding site" evidence="9 11">
    <location>
        <begin position="124"/>
        <end position="126"/>
    </location>
    <ligand>
        <name>substrate</name>
    </ligand>
</feature>
<comment type="miscellaneous">
    <text evidence="9">During catalysis, the active site Cys acts as a nucleophile attacking the alpha-carbonyl group of tRNA-bound glutamate with the formation of a thioester intermediate between enzyme and glutamate, and the concomitant release of tRNA(Glu). The thioester intermediate is finally reduced by direct hydride transfer from NADPH, to form the product GSA.</text>
</comment>
<dbReference type="EC" id="1.2.1.70" evidence="3 9"/>
<dbReference type="CDD" id="cd05213">
    <property type="entry name" value="NAD_bind_Glutamyl_tRNA_reduct"/>
    <property type="match status" value="1"/>
</dbReference>
<reference evidence="16 17" key="1">
    <citation type="submission" date="2018-06" db="EMBL/GenBank/DDBJ databases">
        <title>Draft Genome Sequence of a Novel Marine Bacterium Related to the Verrucomicrobia.</title>
        <authorList>
            <person name="Vosseberg J."/>
            <person name="Martijn J."/>
            <person name="Ettema T.J.G."/>
        </authorList>
    </citation>
    <scope>NUCLEOTIDE SEQUENCE [LARGE SCALE GENOMIC DNA]</scope>
    <source>
        <strain evidence="16">TARA_B100001123</strain>
    </source>
</reference>
<evidence type="ECO:0000259" key="14">
    <source>
        <dbReference type="Pfam" id="PF01488"/>
    </source>
</evidence>
<dbReference type="FunFam" id="3.40.50.720:FF:000031">
    <property type="entry name" value="Glutamyl-tRNA reductase"/>
    <property type="match status" value="1"/>
</dbReference>
<dbReference type="InterPro" id="IPR036291">
    <property type="entry name" value="NAD(P)-bd_dom_sf"/>
</dbReference>
<comment type="function">
    <text evidence="9">Catalyzes the NADPH-dependent reduction of glutamyl-tRNA(Glu) to glutamate 1-semialdehyde (GSA).</text>
</comment>
<dbReference type="GO" id="GO:0008883">
    <property type="term" value="F:glutamyl-tRNA reductase activity"/>
    <property type="evidence" value="ECO:0007669"/>
    <property type="project" value="UniProtKB-UniRule"/>
</dbReference>
<feature type="domain" description="Glutamyl-tRNA reductase N-terminal" evidence="15">
    <location>
        <begin position="18"/>
        <end position="166"/>
    </location>
</feature>
<dbReference type="FunFam" id="3.30.460.30:FF:000001">
    <property type="entry name" value="Glutamyl-tRNA reductase"/>
    <property type="match status" value="1"/>
</dbReference>
<dbReference type="InterPro" id="IPR036343">
    <property type="entry name" value="GluRdtase_N_sf"/>
</dbReference>
<organism evidence="16 17">
    <name type="scientific">Candidatus Moanibacter tarae</name>
    <dbReference type="NCBI Taxonomy" id="2200854"/>
    <lineage>
        <taxon>Bacteria</taxon>
        <taxon>Pseudomonadati</taxon>
        <taxon>Verrucomicrobiota</taxon>
        <taxon>Opitutia</taxon>
        <taxon>Puniceicoccales</taxon>
        <taxon>Puniceicoccales incertae sedis</taxon>
        <taxon>Candidatus Moanibacter</taxon>
    </lineage>
</organism>
<comment type="subunit">
    <text evidence="9">Homodimer.</text>
</comment>
<gene>
    <name evidence="9 16" type="primary">hemA</name>
    <name evidence="16" type="ORF">DF168_01593</name>
</gene>
<dbReference type="Gene3D" id="3.40.50.720">
    <property type="entry name" value="NAD(P)-binding Rossmann-like Domain"/>
    <property type="match status" value="1"/>
</dbReference>
<name>A0A2Z4AIZ0_9BACT</name>
<comment type="catalytic activity">
    <reaction evidence="7 9">
        <text>(S)-4-amino-5-oxopentanoate + tRNA(Glu) + NADP(+) = L-glutamyl-tRNA(Glu) + NADPH + H(+)</text>
        <dbReference type="Rhea" id="RHEA:12344"/>
        <dbReference type="Rhea" id="RHEA-COMP:9663"/>
        <dbReference type="Rhea" id="RHEA-COMP:9680"/>
        <dbReference type="ChEBI" id="CHEBI:15378"/>
        <dbReference type="ChEBI" id="CHEBI:57501"/>
        <dbReference type="ChEBI" id="CHEBI:57783"/>
        <dbReference type="ChEBI" id="CHEBI:58349"/>
        <dbReference type="ChEBI" id="CHEBI:78442"/>
        <dbReference type="ChEBI" id="CHEBI:78520"/>
        <dbReference type="EC" id="1.2.1.70"/>
    </reaction>
</comment>
<comment type="similarity">
    <text evidence="2 9">Belongs to the glutamyl-tRNA reductase family.</text>
</comment>
<comment type="domain">
    <text evidence="9">Possesses an unusual extended V-shaped dimeric structure with each monomer consisting of three distinct domains arranged along a curved 'spinal' alpha-helix. The N-terminal catalytic domain specifically recognizes the glutamate moiety of the substrate. The second domain is the NADPH-binding domain, and the third C-terminal domain is responsible for dimerization.</text>
</comment>
<dbReference type="Gene3D" id="3.30.460.30">
    <property type="entry name" value="Glutamyl-tRNA reductase, N-terminal domain"/>
    <property type="match status" value="1"/>
</dbReference>
<keyword evidence="5 9" id="KW-0560">Oxidoreductase</keyword>
<evidence type="ECO:0000256" key="10">
    <source>
        <dbReference type="PIRSR" id="PIRSR000445-1"/>
    </source>
</evidence>
<feature type="site" description="Important for activity" evidence="9 13">
    <location>
        <position position="109"/>
    </location>
</feature>
<dbReference type="NCBIfam" id="TIGR01035">
    <property type="entry name" value="hemA"/>
    <property type="match status" value="1"/>
</dbReference>